<reference evidence="1" key="1">
    <citation type="submission" date="2018-05" db="EMBL/GenBank/DDBJ databases">
        <authorList>
            <person name="Lanie J.A."/>
            <person name="Ng W.-L."/>
            <person name="Kazmierczak K.M."/>
            <person name="Andrzejewski T.M."/>
            <person name="Davidsen T.M."/>
            <person name="Wayne K.J."/>
            <person name="Tettelin H."/>
            <person name="Glass J.I."/>
            <person name="Rusch D."/>
            <person name="Podicherti R."/>
            <person name="Tsui H.-C.T."/>
            <person name="Winkler M.E."/>
        </authorList>
    </citation>
    <scope>NUCLEOTIDE SEQUENCE</scope>
</reference>
<sequence>MAEFLREVGLQSRERKHNQQDQQPILRANTRLLHLGFKIHIGIPVDELRAFRQILID</sequence>
<name>A0A382KZT0_9ZZZZ</name>
<dbReference type="AlphaFoldDB" id="A0A382KZT0"/>
<feature type="non-terminal residue" evidence="1">
    <location>
        <position position="57"/>
    </location>
</feature>
<accession>A0A382KZT0</accession>
<gene>
    <name evidence="1" type="ORF">METZ01_LOCUS282703</name>
</gene>
<proteinExistence type="predicted"/>
<evidence type="ECO:0000313" key="1">
    <source>
        <dbReference type="EMBL" id="SVC29849.1"/>
    </source>
</evidence>
<organism evidence="1">
    <name type="scientific">marine metagenome</name>
    <dbReference type="NCBI Taxonomy" id="408172"/>
    <lineage>
        <taxon>unclassified sequences</taxon>
        <taxon>metagenomes</taxon>
        <taxon>ecological metagenomes</taxon>
    </lineage>
</organism>
<dbReference type="EMBL" id="UINC01083797">
    <property type="protein sequence ID" value="SVC29849.1"/>
    <property type="molecule type" value="Genomic_DNA"/>
</dbReference>
<protein>
    <submittedName>
        <fullName evidence="1">Uncharacterized protein</fullName>
    </submittedName>
</protein>